<feature type="region of interest" description="Disordered" evidence="13">
    <location>
        <begin position="1788"/>
        <end position="1834"/>
    </location>
</feature>
<evidence type="ECO:0000256" key="7">
    <source>
        <dbReference type="ARBA" id="ARBA00022840"/>
    </source>
</evidence>
<dbReference type="PRINTS" id="PR00776">
    <property type="entry name" value="HEMOGLOBNASE"/>
</dbReference>
<protein>
    <recommendedName>
        <fullName evidence="11">von Willebrand factor A domain-containing protein 8</fullName>
    </recommendedName>
</protein>
<keyword evidence="7" id="KW-0067">ATP-binding</keyword>
<evidence type="ECO:0000256" key="13">
    <source>
        <dbReference type="SAM" id="MobiDB-lite"/>
    </source>
</evidence>
<dbReference type="PROSITE" id="PS50234">
    <property type="entry name" value="VWFA"/>
    <property type="match status" value="1"/>
</dbReference>
<evidence type="ECO:0000259" key="14">
    <source>
        <dbReference type="PROSITE" id="PS50234"/>
    </source>
</evidence>
<sequence length="2151" mass="240891">MSDADLVPVSHEKVLKYETFLNDVLKRELERINKERDSVFEELSDILQLRNTLQVLQDTSLYSSGKSFRTQVDLGCNFYVQAEVPDTSKVLVEVGFGFYLELTIPEALAYIDKKEAVLNCKAEDLGKKGAEVKADIRLVLEGLAEIQGLTMANLRVHCISLTLIALLLFQGLEGSAEEKSGSRHGNNWAVLVDTSRFWFNYRHVANVLSVYRSVKRLGIPDSQIILMVADDMACNPRNPNPATVFNNAQQHINVYGEDVEVDYRGYEVTVENFVRLLTGRLAASVPRSKRLLTDETSNVLVYMTGHGGEGFIKFQDSEEITNVELADAFEQMWQKGRYRRLLFVVDTCQAASLYEKFYSPNILAVASSLVGEDSLSHHVDSAIGVYIIDRYTFYLLEFLEGVTPSSNRTLAEFLRVCPKHQCISTVGVRNDLFPTDEPPEKVKVTEFFGSLRRAFVRSLIPEQLLQVVLRDEVMVNLSQEALNHDPACIPIATLDCPKACSLRTNWVEVGNIQVKVNEPKHPWLVPLHYCKKASLAQDTSEMDLKQRKEISHNSTVFHNQAVVRAATEGRILILEGMEKAERNVLPVLNNLLENREMQLEDGRFLMHPKRFQELAEIYGEKEMEELGVVAVHEDFQVIALGLPVPRFPGHPLDPPLRSRFQCRAVTPPPYKDLLEMAVGISPNASSVTSRQIVSWASTMASSEWSGLGIPDFPLHSLSNAFHILDRVPMKEEEIPGLLHRLYPWKLFAEEGSKAVEKSLKKFIVPPKKPEKKATAGKILVEVTRMEEPDGDLGFAKVTSGNDAFSLPVPVGRGELGKEADKGIVETEAVKDLLVEMLESHSIGHDLLLVGPRASGKSTIAYRFAQLLGYHVEPVLLYQDMTSRDLVQGRMTDEKGNTTWRFSSLVEAALNDAEVKWLDAEVLSIFLTHSMPDWSAKSLSTLVSSLYGEVPEKWFKLLELREMLRQGKEDSNTKSLGGALSLRQMLRAAKIFSAFPHSSAEDFVKRTCLYKFLPILGREMLDDSLKKANLCDHVDASGKEMNWSIDDGTLTIGETRIPMMETEGRMQVKVPSTLFYDIQQQLEVLEEMIKDFDRGEHLLLMGTQGVGKNRLVDRMLSLLQYPREYIQLHRDTTVSSLTVKPCISEGRVSYEDSPLVTAVRLGHALVVDEADKAPTHVTCILKNLIEQREMVLSDGRRIVPPGHRADDPNCIPIHPNFRMIILANPPGYPFLGNDFYSTLGDVFACHVIENPDRRSELALLRAYGGENVGDHVLEPLVSSLQDLRERSQKGALAYPYSTREAVAVVKHLKMFPEDGLSGALRNVLDFDQWNEDSLAQVKEVLMTHGIPFGASPQQISLGTVVELPRAKERGVWIIRGDSEESTMPIHLPVSVKHMSFEGVTKMSLYEGKLDLVSARLEGFTEQERWMRIPISKHDLICGLTSHPPSGRLYALSGQPPALYDADVISKRLRIFRLADFSSVYGNMKPILAPYLLAQGQIILHNTKNNGVHMMDVERGDLYRIENASILEGGNSRWAGWGLPFRSDSGLPSGGYSMKPCPQGGSFYIFQKGGGSLELLDFTQNTSTSVSLPMTLEKVFPLGDKGCLLLGPDGSKMLLTWEGDTVRLNYIDEIGVSDDIHFFHESPIGSFFCSNSAVIGFVEGFPPPKISGSLDCPVRIVDRKESSSDYVYLYDPEEMKLFEASSKDLSVIHWKDAEKRVIARHRIPLLIQESEEEPQVPPFIALVNDGRVAAADASGNVHLYQVGTSQIQKSLKVWKDLVGHPEKGKLRWEMKRPSRAEVSGPKHGKVDPQNAPHVGGNTWAGGTGGRDTAGLGGKGGPYRLDSGHTVYQVPDEEKAAVPLEIQAAARELARETFRDRLREIRMSPLDINEYERYRKAVEGPVKRLKMIVDSLKAKEKEREWIRLQSHGDLDDTRLVEGLTGEKSIFKRRKEKEPEVGTPQKKPKHLRLVIDVSGSMYRFNGYDGRLEREKEAVLMTMEALKGYIGKIRYEIVGHSGEEVHVPFVLADTPPINPKQQLQVLQMMEAHSQFCWAGDNTLAALRRGMEEVGKVEADERFLILLSDANLERYGISVRHMRDALTKQDNASASVIFIGSTGSQAHRWKEGLPPGKAFVCFDTSELPRILQTIFSSSILR</sequence>
<evidence type="ECO:0000313" key="16">
    <source>
        <dbReference type="Proteomes" id="UP000677054"/>
    </source>
</evidence>
<keyword evidence="5" id="KW-0732">Signal</keyword>
<dbReference type="GO" id="GO:0006506">
    <property type="term" value="P:GPI anchor biosynthetic process"/>
    <property type="evidence" value="ECO:0007669"/>
    <property type="project" value="UniProtKB-UniPathway"/>
</dbReference>
<evidence type="ECO:0000256" key="9">
    <source>
        <dbReference type="ARBA" id="ARBA00023128"/>
    </source>
</evidence>
<evidence type="ECO:0000256" key="3">
    <source>
        <dbReference type="ARBA" id="ARBA00009941"/>
    </source>
</evidence>
<keyword evidence="9" id="KW-0496">Mitochondrion</keyword>
<evidence type="ECO:0000256" key="11">
    <source>
        <dbReference type="ARBA" id="ARBA00070377"/>
    </source>
</evidence>
<dbReference type="PIRSF" id="PIRSF019663">
    <property type="entry name" value="Legumain"/>
    <property type="match status" value="1"/>
</dbReference>
<evidence type="ECO:0000256" key="2">
    <source>
        <dbReference type="ARBA" id="ARBA00004687"/>
    </source>
</evidence>
<dbReference type="GO" id="GO:0016255">
    <property type="term" value="P:attachment of GPI anchor to protein"/>
    <property type="evidence" value="ECO:0007669"/>
    <property type="project" value="InterPro"/>
</dbReference>
<keyword evidence="8" id="KW-0809">Transit peptide</keyword>
<dbReference type="UniPathway" id="UPA00196"/>
<dbReference type="GO" id="GO:0006508">
    <property type="term" value="P:proteolysis"/>
    <property type="evidence" value="ECO:0007669"/>
    <property type="project" value="InterPro"/>
</dbReference>
<dbReference type="GO" id="GO:0003923">
    <property type="term" value="F:GPI-anchor transamidase activity"/>
    <property type="evidence" value="ECO:0007669"/>
    <property type="project" value="InterPro"/>
</dbReference>
<organism evidence="15">
    <name type="scientific">Darwinula stevensoni</name>
    <dbReference type="NCBI Taxonomy" id="69355"/>
    <lineage>
        <taxon>Eukaryota</taxon>
        <taxon>Metazoa</taxon>
        <taxon>Ecdysozoa</taxon>
        <taxon>Arthropoda</taxon>
        <taxon>Crustacea</taxon>
        <taxon>Oligostraca</taxon>
        <taxon>Ostracoda</taxon>
        <taxon>Podocopa</taxon>
        <taxon>Podocopida</taxon>
        <taxon>Darwinulocopina</taxon>
        <taxon>Darwinuloidea</taxon>
        <taxon>Darwinulidae</taxon>
        <taxon>Darwinula</taxon>
    </lineage>
</organism>
<dbReference type="PANTHER" id="PTHR21610">
    <property type="entry name" value="VON WILLEBRAND FACTOR A DOMAIN-CONTAINING PROTEIN 8"/>
    <property type="match status" value="1"/>
</dbReference>
<dbReference type="GO" id="GO:0005739">
    <property type="term" value="C:mitochondrion"/>
    <property type="evidence" value="ECO:0007669"/>
    <property type="project" value="UniProtKB-SubCell"/>
</dbReference>
<dbReference type="GO" id="GO:0016887">
    <property type="term" value="F:ATP hydrolysis activity"/>
    <property type="evidence" value="ECO:0007669"/>
    <property type="project" value="InterPro"/>
</dbReference>
<reference evidence="15" key="1">
    <citation type="submission" date="2020-11" db="EMBL/GenBank/DDBJ databases">
        <authorList>
            <person name="Tran Van P."/>
        </authorList>
    </citation>
    <scope>NUCLEOTIDE SEQUENCE</scope>
</reference>
<dbReference type="SMART" id="SM00327">
    <property type="entry name" value="VWA"/>
    <property type="match status" value="1"/>
</dbReference>
<evidence type="ECO:0000313" key="15">
    <source>
        <dbReference type="EMBL" id="CAD7242878.1"/>
    </source>
</evidence>
<dbReference type="OrthoDB" id="192611at2759"/>
<dbReference type="InterPro" id="IPR001096">
    <property type="entry name" value="Peptidase_C13"/>
</dbReference>
<keyword evidence="16" id="KW-1185">Reference proteome</keyword>
<evidence type="ECO:0000256" key="10">
    <source>
        <dbReference type="ARBA" id="ARBA00055988"/>
    </source>
</evidence>
<proteinExistence type="inferred from homology"/>
<evidence type="ECO:0000256" key="8">
    <source>
        <dbReference type="ARBA" id="ARBA00022946"/>
    </source>
</evidence>
<dbReference type="Gene3D" id="3.40.50.410">
    <property type="entry name" value="von Willebrand factor, type A domain"/>
    <property type="match status" value="1"/>
</dbReference>
<comment type="pathway">
    <text evidence="2">Glycolipid biosynthesis; glycosylphosphatidylinositol-anchor biosynthesis.</text>
</comment>
<dbReference type="PANTHER" id="PTHR21610:SF9">
    <property type="entry name" value="VON WILLEBRAND FACTOR A DOMAIN-CONTAINING PROTEIN 8"/>
    <property type="match status" value="1"/>
</dbReference>
<dbReference type="SUPFAM" id="SSF50952">
    <property type="entry name" value="Soluble quinoprotein glucose dehydrogenase"/>
    <property type="match status" value="1"/>
</dbReference>
<dbReference type="InterPro" id="IPR028361">
    <property type="entry name" value="GPI_transamidase"/>
</dbReference>
<dbReference type="EMBL" id="CAJPEV010000330">
    <property type="protein sequence ID" value="CAG0884081.1"/>
    <property type="molecule type" value="Genomic_DNA"/>
</dbReference>
<evidence type="ECO:0000256" key="5">
    <source>
        <dbReference type="ARBA" id="ARBA00022729"/>
    </source>
</evidence>
<evidence type="ECO:0000256" key="12">
    <source>
        <dbReference type="PIRSR" id="PIRSR019663-1"/>
    </source>
</evidence>
<dbReference type="CDD" id="cd23158">
    <property type="entry name" value="Prefoldin_UXT"/>
    <property type="match status" value="1"/>
</dbReference>
<accession>A0A7R8X965</accession>
<dbReference type="InterPro" id="IPR009053">
    <property type="entry name" value="Prefoldin"/>
</dbReference>
<dbReference type="InterPro" id="IPR036465">
    <property type="entry name" value="vWFA_dom_sf"/>
</dbReference>
<feature type="compositionally biased region" description="Gly residues" evidence="13">
    <location>
        <begin position="1816"/>
        <end position="1834"/>
    </location>
</feature>
<dbReference type="InterPro" id="IPR011041">
    <property type="entry name" value="Quinoprot_gluc/sorb_DH_b-prop"/>
</dbReference>
<evidence type="ECO:0000256" key="1">
    <source>
        <dbReference type="ARBA" id="ARBA00004173"/>
    </source>
</evidence>
<dbReference type="GO" id="GO:0042765">
    <property type="term" value="C:GPI-anchor transamidase complex"/>
    <property type="evidence" value="ECO:0007669"/>
    <property type="project" value="InterPro"/>
</dbReference>
<feature type="active site" evidence="12">
    <location>
        <position position="306"/>
    </location>
</feature>
<evidence type="ECO:0000256" key="4">
    <source>
        <dbReference type="ARBA" id="ARBA00022502"/>
    </source>
</evidence>
<dbReference type="Pfam" id="PF07728">
    <property type="entry name" value="AAA_5"/>
    <property type="match status" value="3"/>
</dbReference>
<feature type="active site" description="Nucleophile" evidence="12">
    <location>
        <position position="348"/>
    </location>
</feature>
<dbReference type="InterPro" id="IPR039891">
    <property type="entry name" value="VWA8"/>
</dbReference>
<dbReference type="SUPFAM" id="SSF53300">
    <property type="entry name" value="vWA-like"/>
    <property type="match status" value="1"/>
</dbReference>
<dbReference type="InterPro" id="IPR011704">
    <property type="entry name" value="ATPase_dyneun-rel_AAA"/>
</dbReference>
<dbReference type="Proteomes" id="UP000677054">
    <property type="component" value="Unassembled WGS sequence"/>
</dbReference>
<dbReference type="Gene3D" id="3.40.50.300">
    <property type="entry name" value="P-loop containing nucleotide triphosphate hydrolases"/>
    <property type="match status" value="3"/>
</dbReference>
<dbReference type="FunFam" id="3.40.50.300:FF:000587">
    <property type="entry name" value="von Willebrand factor A domain containing 8"/>
    <property type="match status" value="1"/>
</dbReference>
<dbReference type="Gene3D" id="3.40.50.1460">
    <property type="match status" value="1"/>
</dbReference>
<dbReference type="FunFam" id="3.40.50.300:FF:000663">
    <property type="entry name" value="von Willebrand factor A domain containing 8"/>
    <property type="match status" value="1"/>
</dbReference>
<name>A0A7R8X965_9CRUS</name>
<dbReference type="GO" id="GO:0005524">
    <property type="term" value="F:ATP binding"/>
    <property type="evidence" value="ECO:0007669"/>
    <property type="project" value="UniProtKB-KW"/>
</dbReference>
<gene>
    <name evidence="15" type="ORF">DSTB1V02_LOCUS2819</name>
</gene>
<keyword evidence="4" id="KW-0337">GPI-anchor biosynthesis</keyword>
<dbReference type="EMBL" id="LR899847">
    <property type="protein sequence ID" value="CAD7242878.1"/>
    <property type="molecule type" value="Genomic_DNA"/>
</dbReference>
<dbReference type="InterPro" id="IPR004127">
    <property type="entry name" value="Prefoldin_subunit_alpha"/>
</dbReference>
<comment type="similarity">
    <text evidence="3">Belongs to the peptidase C13 family.</text>
</comment>
<dbReference type="SUPFAM" id="SSF46579">
    <property type="entry name" value="Prefoldin"/>
    <property type="match status" value="1"/>
</dbReference>
<feature type="domain" description="VWFA" evidence="14">
    <location>
        <begin position="1962"/>
        <end position="2144"/>
    </location>
</feature>
<keyword evidence="6" id="KW-0547">Nucleotide-binding</keyword>
<dbReference type="PIRSF" id="PIRSF500138">
    <property type="entry name" value="GPI8"/>
    <property type="match status" value="1"/>
</dbReference>
<comment type="function">
    <text evidence="10">Exhibits ATPase activity in vitro.</text>
</comment>
<dbReference type="FunFam" id="3.40.50.1460:FF:000002">
    <property type="entry name" value="GPI-anchor transamidase"/>
    <property type="match status" value="1"/>
</dbReference>
<comment type="subcellular location">
    <subcellularLocation>
        <location evidence="1">Mitochondrion</location>
    </subcellularLocation>
</comment>
<dbReference type="Pfam" id="PF01650">
    <property type="entry name" value="Peptidase_C13"/>
    <property type="match status" value="1"/>
</dbReference>
<dbReference type="Gene3D" id="1.10.287.370">
    <property type="match status" value="1"/>
</dbReference>
<dbReference type="InterPro" id="IPR002035">
    <property type="entry name" value="VWF_A"/>
</dbReference>
<evidence type="ECO:0000256" key="6">
    <source>
        <dbReference type="ARBA" id="ARBA00022741"/>
    </source>
</evidence>
<dbReference type="InterPro" id="IPR027417">
    <property type="entry name" value="P-loop_NTPase"/>
</dbReference>
<dbReference type="SUPFAM" id="SSF52540">
    <property type="entry name" value="P-loop containing nucleoside triphosphate hydrolases"/>
    <property type="match status" value="3"/>
</dbReference>
<dbReference type="Pfam" id="PF02996">
    <property type="entry name" value="Prefoldin"/>
    <property type="match status" value="1"/>
</dbReference>